<dbReference type="Proteomes" id="UP000603940">
    <property type="component" value="Unassembled WGS sequence"/>
</dbReference>
<dbReference type="Gene3D" id="3.40.50.10330">
    <property type="entry name" value="Probable inorganic polyphosphate/atp-NAD kinase, domain 1"/>
    <property type="match status" value="1"/>
</dbReference>
<sequence length="319" mass="34882">MENPPLRLCVLVNAGGGSVLGHDLEPELREAFESHGLEADIRLLPGDALEAAAQQALERTGPGRHYDAVVAGGGDGTIGLVAGVMAGSGRAFGVLPLGTLNHFAKDLGLPQDIPGAVGVIAARQLRTVDVAEVNGRVFVNNSSIGLYASMVADRDRQRRRSGWGKWPAMTLAFCRVVLRYPLRRVRVLAEGEAGPWTRRYRTPLLFIGNNAYEVSLPRPGTRAVLDDGKLSMFIVRHHRPWGLLKVALRAMLGQLRHERDFESHTVTAVEIRSRSAWMRVSMDGEVVPMRPPLRYAIRPSALRVFAPLRERVGEDTGPS</sequence>
<accession>A0ABR7RCQ0</accession>
<evidence type="ECO:0000256" key="3">
    <source>
        <dbReference type="ARBA" id="ARBA00022777"/>
    </source>
</evidence>
<dbReference type="PROSITE" id="PS50146">
    <property type="entry name" value="DAGK"/>
    <property type="match status" value="1"/>
</dbReference>
<dbReference type="GO" id="GO:0016301">
    <property type="term" value="F:kinase activity"/>
    <property type="evidence" value="ECO:0007669"/>
    <property type="project" value="UniProtKB-KW"/>
</dbReference>
<comment type="caution">
    <text evidence="6">The sequence shown here is derived from an EMBL/GenBank/DDBJ whole genome shotgun (WGS) entry which is preliminary data.</text>
</comment>
<keyword evidence="7" id="KW-1185">Reference proteome</keyword>
<feature type="domain" description="DAGKc" evidence="5">
    <location>
        <begin position="3"/>
        <end position="137"/>
    </location>
</feature>
<dbReference type="Pfam" id="PF00781">
    <property type="entry name" value="DAGK_cat"/>
    <property type="match status" value="1"/>
</dbReference>
<dbReference type="InterPro" id="IPR050187">
    <property type="entry name" value="Lipid_Phosphate_FormReg"/>
</dbReference>
<evidence type="ECO:0000256" key="4">
    <source>
        <dbReference type="ARBA" id="ARBA00022840"/>
    </source>
</evidence>
<dbReference type="Gene3D" id="2.60.200.40">
    <property type="match status" value="1"/>
</dbReference>
<evidence type="ECO:0000256" key="2">
    <source>
        <dbReference type="ARBA" id="ARBA00022741"/>
    </source>
</evidence>
<dbReference type="EMBL" id="JACTUZ010000148">
    <property type="protein sequence ID" value="MBC9179448.1"/>
    <property type="molecule type" value="Genomic_DNA"/>
</dbReference>
<dbReference type="SMART" id="SM00046">
    <property type="entry name" value="DAGKc"/>
    <property type="match status" value="1"/>
</dbReference>
<name>A0ABR7RCQ0_9PROT</name>
<evidence type="ECO:0000313" key="6">
    <source>
        <dbReference type="EMBL" id="MBC9179448.1"/>
    </source>
</evidence>
<evidence type="ECO:0000259" key="5">
    <source>
        <dbReference type="PROSITE" id="PS50146"/>
    </source>
</evidence>
<reference evidence="6 7" key="1">
    <citation type="journal article" date="2009" name="Int. J. Syst. Evol. Microbiol.">
        <title>Transfer of Teichococcus ludipueritiae and Muricoccus roseus to the genus Roseomonas, as Roseomonas ludipueritiae comb. nov. and Roseomonas rosea comb. nov., respectively, and emended description of the genus Roseomonas.</title>
        <authorList>
            <person name="Sanchez-Porro C."/>
            <person name="Gallego V."/>
            <person name="Busse H.J."/>
            <person name="Kampfer P."/>
            <person name="Ventosa A."/>
        </authorList>
    </citation>
    <scope>NUCLEOTIDE SEQUENCE [LARGE SCALE GENOMIC DNA]</scope>
    <source>
        <strain evidence="6 7">DSM 14915</strain>
    </source>
</reference>
<dbReference type="InterPro" id="IPR045540">
    <property type="entry name" value="YegS/DAGK_C"/>
</dbReference>
<dbReference type="PANTHER" id="PTHR12358:SF54">
    <property type="entry name" value="SPHINGOSINE KINASE RELATED PROTEIN"/>
    <property type="match status" value="1"/>
</dbReference>
<dbReference type="RefSeq" id="WP_187780481.1">
    <property type="nucleotide sequence ID" value="NZ_JACTUZ010000148.1"/>
</dbReference>
<evidence type="ECO:0000313" key="7">
    <source>
        <dbReference type="Proteomes" id="UP000603940"/>
    </source>
</evidence>
<keyword evidence="4" id="KW-0067">ATP-binding</keyword>
<dbReference type="SUPFAM" id="SSF111331">
    <property type="entry name" value="NAD kinase/diacylglycerol kinase-like"/>
    <property type="match status" value="1"/>
</dbReference>
<dbReference type="InterPro" id="IPR017438">
    <property type="entry name" value="ATP-NAD_kinase_N"/>
</dbReference>
<keyword evidence="3 6" id="KW-0418">Kinase</keyword>
<keyword evidence="1" id="KW-0808">Transferase</keyword>
<dbReference type="PANTHER" id="PTHR12358">
    <property type="entry name" value="SPHINGOSINE KINASE"/>
    <property type="match status" value="1"/>
</dbReference>
<keyword evidence="2" id="KW-0547">Nucleotide-binding</keyword>
<organism evidence="6 7">
    <name type="scientific">Pseudoroseomonas ludipueritiae</name>
    <dbReference type="NCBI Taxonomy" id="198093"/>
    <lineage>
        <taxon>Bacteria</taxon>
        <taxon>Pseudomonadati</taxon>
        <taxon>Pseudomonadota</taxon>
        <taxon>Alphaproteobacteria</taxon>
        <taxon>Acetobacterales</taxon>
        <taxon>Acetobacteraceae</taxon>
        <taxon>Pseudoroseomonas</taxon>
    </lineage>
</organism>
<dbReference type="InterPro" id="IPR016064">
    <property type="entry name" value="NAD/diacylglycerol_kinase_sf"/>
</dbReference>
<gene>
    <name evidence="6" type="ORF">IBL25_21125</name>
</gene>
<protein>
    <submittedName>
        <fullName evidence="6">Diacylglycerol kinase family lipid kinase</fullName>
    </submittedName>
</protein>
<proteinExistence type="predicted"/>
<dbReference type="InterPro" id="IPR001206">
    <property type="entry name" value="Diacylglycerol_kinase_cat_dom"/>
</dbReference>
<dbReference type="Pfam" id="PF19279">
    <property type="entry name" value="YegS_C"/>
    <property type="match status" value="1"/>
</dbReference>
<evidence type="ECO:0000256" key="1">
    <source>
        <dbReference type="ARBA" id="ARBA00022679"/>
    </source>
</evidence>